<accession>A0AAV7PAM2</accession>
<name>A0AAV7PAM2_PLEWA</name>
<feature type="compositionally biased region" description="Basic and acidic residues" evidence="1">
    <location>
        <begin position="45"/>
        <end position="55"/>
    </location>
</feature>
<protein>
    <submittedName>
        <fullName evidence="2">Uncharacterized protein</fullName>
    </submittedName>
</protein>
<evidence type="ECO:0000313" key="2">
    <source>
        <dbReference type="EMBL" id="KAJ1125378.1"/>
    </source>
</evidence>
<dbReference type="EMBL" id="JANPWB010000011">
    <property type="protein sequence ID" value="KAJ1125378.1"/>
    <property type="molecule type" value="Genomic_DNA"/>
</dbReference>
<proteinExistence type="predicted"/>
<comment type="caution">
    <text evidence="2">The sequence shown here is derived from an EMBL/GenBank/DDBJ whole genome shotgun (WGS) entry which is preliminary data.</text>
</comment>
<keyword evidence="3" id="KW-1185">Reference proteome</keyword>
<feature type="region of interest" description="Disordered" evidence="1">
    <location>
        <begin position="36"/>
        <end position="109"/>
    </location>
</feature>
<gene>
    <name evidence="2" type="ORF">NDU88_003810</name>
</gene>
<feature type="compositionally biased region" description="Basic and acidic residues" evidence="1">
    <location>
        <begin position="65"/>
        <end position="76"/>
    </location>
</feature>
<reference evidence="2" key="1">
    <citation type="journal article" date="2022" name="bioRxiv">
        <title>Sequencing and chromosome-scale assembly of the giantPleurodeles waltlgenome.</title>
        <authorList>
            <person name="Brown T."/>
            <person name="Elewa A."/>
            <person name="Iarovenko S."/>
            <person name="Subramanian E."/>
            <person name="Araus A.J."/>
            <person name="Petzold A."/>
            <person name="Susuki M."/>
            <person name="Suzuki K.-i.T."/>
            <person name="Hayashi T."/>
            <person name="Toyoda A."/>
            <person name="Oliveira C."/>
            <person name="Osipova E."/>
            <person name="Leigh N.D."/>
            <person name="Simon A."/>
            <person name="Yun M.H."/>
        </authorList>
    </citation>
    <scope>NUCLEOTIDE SEQUENCE</scope>
    <source>
        <strain evidence="2">20211129_DDA</strain>
        <tissue evidence="2">Liver</tissue>
    </source>
</reference>
<organism evidence="2 3">
    <name type="scientific">Pleurodeles waltl</name>
    <name type="common">Iberian ribbed newt</name>
    <dbReference type="NCBI Taxonomy" id="8319"/>
    <lineage>
        <taxon>Eukaryota</taxon>
        <taxon>Metazoa</taxon>
        <taxon>Chordata</taxon>
        <taxon>Craniata</taxon>
        <taxon>Vertebrata</taxon>
        <taxon>Euteleostomi</taxon>
        <taxon>Amphibia</taxon>
        <taxon>Batrachia</taxon>
        <taxon>Caudata</taxon>
        <taxon>Salamandroidea</taxon>
        <taxon>Salamandridae</taxon>
        <taxon>Pleurodelinae</taxon>
        <taxon>Pleurodeles</taxon>
    </lineage>
</organism>
<dbReference type="Proteomes" id="UP001066276">
    <property type="component" value="Chromosome 7"/>
</dbReference>
<sequence>MEGEDEELPRQAPNDSKNVRIGRILRCWVTCAPPRVSLQLGPGVRGERRWSERKLPGGVRGSKPKAREDPSEEKTPRIVGNPRGRSPTGTKNHCGPNLGRRQPAREANP</sequence>
<evidence type="ECO:0000256" key="1">
    <source>
        <dbReference type="SAM" id="MobiDB-lite"/>
    </source>
</evidence>
<evidence type="ECO:0000313" key="3">
    <source>
        <dbReference type="Proteomes" id="UP001066276"/>
    </source>
</evidence>
<dbReference type="AlphaFoldDB" id="A0AAV7PAM2"/>